<protein>
    <submittedName>
        <fullName evidence="2">Putative Cysteine proteinases superfamily protein isoform 3</fullName>
        <ecNumber evidence="2">3.4.22.68</ecNumber>
    </submittedName>
</protein>
<feature type="compositionally biased region" description="Polar residues" evidence="1">
    <location>
        <begin position="102"/>
        <end position="113"/>
    </location>
</feature>
<organism evidence="2">
    <name type="scientific">Davidia involucrata</name>
    <name type="common">Dove tree</name>
    <dbReference type="NCBI Taxonomy" id="16924"/>
    <lineage>
        <taxon>Eukaryota</taxon>
        <taxon>Viridiplantae</taxon>
        <taxon>Streptophyta</taxon>
        <taxon>Embryophyta</taxon>
        <taxon>Tracheophyta</taxon>
        <taxon>Spermatophyta</taxon>
        <taxon>Magnoliopsida</taxon>
        <taxon>eudicotyledons</taxon>
        <taxon>Gunneridae</taxon>
        <taxon>Pentapetalae</taxon>
        <taxon>asterids</taxon>
        <taxon>Cornales</taxon>
        <taxon>Nyssaceae</taxon>
        <taxon>Davidia</taxon>
    </lineage>
</organism>
<dbReference type="GO" id="GO:0016787">
    <property type="term" value="F:hydrolase activity"/>
    <property type="evidence" value="ECO:0007669"/>
    <property type="project" value="UniProtKB-KW"/>
</dbReference>
<name>A0A5B7AML4_DAVIN</name>
<feature type="region of interest" description="Disordered" evidence="1">
    <location>
        <begin position="1"/>
        <end position="130"/>
    </location>
</feature>
<gene>
    <name evidence="2" type="ORF">Din_027371</name>
</gene>
<feature type="compositionally biased region" description="Basic and acidic residues" evidence="1">
    <location>
        <begin position="1"/>
        <end position="14"/>
    </location>
</feature>
<dbReference type="EC" id="3.4.22.68" evidence="2"/>
<keyword evidence="2" id="KW-0378">Hydrolase</keyword>
<dbReference type="EMBL" id="GHES01027371">
    <property type="protein sequence ID" value="MPA57930.1"/>
    <property type="molecule type" value="Transcribed_RNA"/>
</dbReference>
<proteinExistence type="predicted"/>
<reference evidence="2" key="1">
    <citation type="submission" date="2019-08" db="EMBL/GenBank/DDBJ databases">
        <title>Reference gene set and small RNA set construction with multiple tissues from Davidia involucrata Baill.</title>
        <authorList>
            <person name="Yang H."/>
            <person name="Zhou C."/>
            <person name="Li G."/>
            <person name="Wang J."/>
            <person name="Gao P."/>
            <person name="Wang M."/>
            <person name="Wang R."/>
            <person name="Zhao Y."/>
        </authorList>
    </citation>
    <scope>NUCLEOTIDE SEQUENCE</scope>
    <source>
        <tissue evidence="2">Mixed with DoveR01_LX</tissue>
    </source>
</reference>
<sequence>MSMHLEENNDKDSSGTDVLEDEPVSSELGVNEDHPPEEEEDKSESSSESSDRFASCVVEDSLEANGTDDDNENEDSPTCEGINLSLSNQEIDSGENADLKANNMSAVSESEQQAAKRPRFTRSLLKDLHR</sequence>
<feature type="compositionally biased region" description="Acidic residues" evidence="1">
    <location>
        <begin position="60"/>
        <end position="77"/>
    </location>
</feature>
<accession>A0A5B7AML4</accession>
<evidence type="ECO:0000256" key="1">
    <source>
        <dbReference type="SAM" id="MobiDB-lite"/>
    </source>
</evidence>
<evidence type="ECO:0000313" key="2">
    <source>
        <dbReference type="EMBL" id="MPA57930.1"/>
    </source>
</evidence>
<dbReference type="AlphaFoldDB" id="A0A5B7AML4"/>